<dbReference type="SMART" id="SM00852">
    <property type="entry name" value="MoCF_biosynth"/>
    <property type="match status" value="1"/>
</dbReference>
<dbReference type="CDD" id="cd00886">
    <property type="entry name" value="MogA_MoaB"/>
    <property type="match status" value="1"/>
</dbReference>
<dbReference type="Pfam" id="PF00994">
    <property type="entry name" value="MoCF_biosynth"/>
    <property type="match status" value="1"/>
</dbReference>
<keyword evidence="2" id="KW-0501">Molybdenum cofactor biosynthesis</keyword>
<evidence type="ECO:0000256" key="1">
    <source>
        <dbReference type="ARBA" id="ARBA00005046"/>
    </source>
</evidence>
<protein>
    <recommendedName>
        <fullName evidence="3">MoaB/Mog domain-containing protein</fullName>
    </recommendedName>
</protein>
<evidence type="ECO:0000313" key="4">
    <source>
        <dbReference type="EMBL" id="GEO89889.1"/>
    </source>
</evidence>
<sequence length="169" mass="17257">MTEPAARPLLGVVVSSTRAADGRREDLTGPRIAAWGQARGFEVTGPHVVADGPEVGLLLRRLVDNGCALVLTTGGTGFTADDHTPEQTSALIDRPAPGVAEAIRARGLGTTPHAALSRGVAGICGATLLVNLAGSTGAVREGLEVLDGFIDHALEQLGHARPTAPPLHT</sequence>
<reference evidence="4 5" key="1">
    <citation type="submission" date="2019-07" db="EMBL/GenBank/DDBJ databases">
        <title>Whole genome shotgun sequence of Aeromicrobium flavum NBRC 107625.</title>
        <authorList>
            <person name="Hosoyama A."/>
            <person name="Uohara A."/>
            <person name="Ohji S."/>
            <person name="Ichikawa N."/>
        </authorList>
    </citation>
    <scope>NUCLEOTIDE SEQUENCE [LARGE SCALE GENOMIC DNA]</scope>
    <source>
        <strain evidence="4 5">NBRC 107625</strain>
    </source>
</reference>
<evidence type="ECO:0000259" key="3">
    <source>
        <dbReference type="SMART" id="SM00852"/>
    </source>
</evidence>
<dbReference type="InterPro" id="IPR051920">
    <property type="entry name" value="MPT_Adenylyltrnsfr/MoaC-Rel"/>
</dbReference>
<dbReference type="UniPathway" id="UPA00344"/>
<dbReference type="InterPro" id="IPR001453">
    <property type="entry name" value="MoaB/Mog_dom"/>
</dbReference>
<dbReference type="EMBL" id="BJZQ01000012">
    <property type="protein sequence ID" value="GEO89889.1"/>
    <property type="molecule type" value="Genomic_DNA"/>
</dbReference>
<dbReference type="OrthoDB" id="9794429at2"/>
<evidence type="ECO:0000313" key="5">
    <source>
        <dbReference type="Proteomes" id="UP000321769"/>
    </source>
</evidence>
<dbReference type="PROSITE" id="PS01078">
    <property type="entry name" value="MOCF_BIOSYNTHESIS_1"/>
    <property type="match status" value="1"/>
</dbReference>
<dbReference type="PANTHER" id="PTHR43764:SF1">
    <property type="entry name" value="MOLYBDOPTERIN MOLYBDOTRANSFERASE"/>
    <property type="match status" value="1"/>
</dbReference>
<comment type="caution">
    <text evidence="4">The sequence shown here is derived from an EMBL/GenBank/DDBJ whole genome shotgun (WGS) entry which is preliminary data.</text>
</comment>
<dbReference type="Gene3D" id="3.40.980.10">
    <property type="entry name" value="MoaB/Mog-like domain"/>
    <property type="match status" value="1"/>
</dbReference>
<organism evidence="4 5">
    <name type="scientific">Aeromicrobium flavum</name>
    <dbReference type="NCBI Taxonomy" id="416568"/>
    <lineage>
        <taxon>Bacteria</taxon>
        <taxon>Bacillati</taxon>
        <taxon>Actinomycetota</taxon>
        <taxon>Actinomycetes</taxon>
        <taxon>Propionibacteriales</taxon>
        <taxon>Nocardioidaceae</taxon>
        <taxon>Aeromicrobium</taxon>
    </lineage>
</organism>
<dbReference type="AlphaFoldDB" id="A0A512HWS4"/>
<feature type="domain" description="MoaB/Mog" evidence="3">
    <location>
        <begin position="11"/>
        <end position="153"/>
    </location>
</feature>
<dbReference type="SUPFAM" id="SSF53218">
    <property type="entry name" value="Molybdenum cofactor biosynthesis proteins"/>
    <property type="match status" value="1"/>
</dbReference>
<accession>A0A512HWS4</accession>
<dbReference type="RefSeq" id="WP_146827757.1">
    <property type="nucleotide sequence ID" value="NZ_BAAAYQ010000006.1"/>
</dbReference>
<keyword evidence="5" id="KW-1185">Reference proteome</keyword>
<evidence type="ECO:0000256" key="2">
    <source>
        <dbReference type="ARBA" id="ARBA00023150"/>
    </source>
</evidence>
<comment type="pathway">
    <text evidence="1">Cofactor biosynthesis; molybdopterin biosynthesis.</text>
</comment>
<gene>
    <name evidence="4" type="ORF">AFL01nite_22160</name>
</gene>
<name>A0A512HWS4_9ACTN</name>
<dbReference type="Proteomes" id="UP000321769">
    <property type="component" value="Unassembled WGS sequence"/>
</dbReference>
<dbReference type="InterPro" id="IPR008284">
    <property type="entry name" value="MoCF_biosynth_CS"/>
</dbReference>
<dbReference type="PANTHER" id="PTHR43764">
    <property type="entry name" value="MOLYBDENUM COFACTOR BIOSYNTHESIS"/>
    <property type="match status" value="1"/>
</dbReference>
<dbReference type="GO" id="GO:0006777">
    <property type="term" value="P:Mo-molybdopterin cofactor biosynthetic process"/>
    <property type="evidence" value="ECO:0007669"/>
    <property type="project" value="UniProtKB-KW"/>
</dbReference>
<proteinExistence type="predicted"/>
<dbReference type="InterPro" id="IPR036425">
    <property type="entry name" value="MoaB/Mog-like_dom_sf"/>
</dbReference>